<dbReference type="AlphaFoldDB" id="A0A0F3N5T4"/>
<keyword evidence="2" id="KW-1185">Reference proteome</keyword>
<evidence type="ECO:0000313" key="1">
    <source>
        <dbReference type="EMBL" id="KJV62259.1"/>
    </source>
</evidence>
<accession>A0A0F3N5T4</accession>
<proteinExistence type="predicted"/>
<dbReference type="PATRIC" id="fig|1359164.3.peg.1265"/>
<name>A0A0F3N5T4_RICAM</name>
<organism evidence="1 2">
    <name type="scientific">Rickettsia amblyommatis str. Ac/Pa</name>
    <dbReference type="NCBI Taxonomy" id="1359164"/>
    <lineage>
        <taxon>Bacteria</taxon>
        <taxon>Pseudomonadati</taxon>
        <taxon>Pseudomonadota</taxon>
        <taxon>Alphaproteobacteria</taxon>
        <taxon>Rickettsiales</taxon>
        <taxon>Rickettsiaceae</taxon>
        <taxon>Rickettsieae</taxon>
        <taxon>Rickettsia</taxon>
        <taxon>spotted fever group</taxon>
    </lineage>
</organism>
<reference evidence="1 2" key="1">
    <citation type="submission" date="2015-01" db="EMBL/GenBank/DDBJ databases">
        <title>Genome Sequencing of Rickettsiales.</title>
        <authorList>
            <person name="Daugherty S.C."/>
            <person name="Su Q."/>
            <person name="Abolude K."/>
            <person name="Beier-Sexton M."/>
            <person name="Carlyon J.A."/>
            <person name="Carter R."/>
            <person name="Day N.P."/>
            <person name="Dumler S.J."/>
            <person name="Dyachenko V."/>
            <person name="Godinez A."/>
            <person name="Kurtti T.J."/>
            <person name="Lichay M."/>
            <person name="Mullins K.E."/>
            <person name="Ott S."/>
            <person name="Pappas-Brown V."/>
            <person name="Paris D.H."/>
            <person name="Patel P."/>
            <person name="Richards A.L."/>
            <person name="Sadzewicz L."/>
            <person name="Sears K."/>
            <person name="Seidman D."/>
            <person name="Sengamalay N."/>
            <person name="Stenos J."/>
            <person name="Tallon L.J."/>
            <person name="Vincent G."/>
            <person name="Fraser C.M."/>
            <person name="Munderloh U."/>
            <person name="Dunning-Hotopp J.C."/>
        </authorList>
    </citation>
    <scope>NUCLEOTIDE SEQUENCE [LARGE SCALE GENOMIC DNA]</scope>
    <source>
        <strain evidence="1 2">Ac/Pa</strain>
    </source>
</reference>
<protein>
    <submittedName>
        <fullName evidence="1">Uncharacterized protein</fullName>
    </submittedName>
</protein>
<gene>
    <name evidence="1" type="ORF">APHACPA_1280</name>
</gene>
<dbReference type="Proteomes" id="UP000033556">
    <property type="component" value="Unassembled WGS sequence"/>
</dbReference>
<comment type="caution">
    <text evidence="1">The sequence shown here is derived from an EMBL/GenBank/DDBJ whole genome shotgun (WGS) entry which is preliminary data.</text>
</comment>
<sequence>MLLISKPKVARQLHTHCLNITTNYKKLNLYNTVPFPPLTPQ</sequence>
<dbReference type="EMBL" id="LANR01000001">
    <property type="protein sequence ID" value="KJV62259.1"/>
    <property type="molecule type" value="Genomic_DNA"/>
</dbReference>
<evidence type="ECO:0000313" key="2">
    <source>
        <dbReference type="Proteomes" id="UP000033556"/>
    </source>
</evidence>